<evidence type="ECO:0000259" key="2">
    <source>
        <dbReference type="PROSITE" id="PS51910"/>
    </source>
</evidence>
<dbReference type="InterPro" id="IPR011583">
    <property type="entry name" value="Chitinase_II/V-like_cat"/>
</dbReference>
<dbReference type="GO" id="GO:0006032">
    <property type="term" value="P:chitin catabolic process"/>
    <property type="evidence" value="ECO:0007669"/>
    <property type="project" value="TreeGrafter"/>
</dbReference>
<dbReference type="GO" id="GO:0008061">
    <property type="term" value="F:chitin binding"/>
    <property type="evidence" value="ECO:0007669"/>
    <property type="project" value="InterPro"/>
</dbReference>
<sequence>GDEDRVLGNSGGFVRGHVESPPGTNHHGAGRYHDEVESYSASESSFNRGAVEGVPNGNLGKPTDYESAPYNAPGDKKVVCYFANWAWNRKGKAAFYPEHINPQLCTHVIYAFSTYDKAKMTIAPSDIWTDVTNNFYSRIVSLKEKNPNVKVLLSIGGWADSGDDKYSNLAHSYNSRTKFARESLQFLKSYGFDGLAVDWHYPKCWQSNCDAGPGSDSVAFGDLLRELKKVYQPEGLLLSATLSGYKEVIDVAYHVPTLNQLLDLMNVMVYDYHGAWESTTGHVAPLFQGPAGFDNYPNYNANFTMEYYVALGADRSKLIMGIPMYGQSFVLKERG</sequence>
<evidence type="ECO:0000256" key="1">
    <source>
        <dbReference type="SAM" id="MobiDB-lite"/>
    </source>
</evidence>
<evidence type="ECO:0000313" key="3">
    <source>
        <dbReference type="EMBL" id="CAG7786194.1"/>
    </source>
</evidence>
<gene>
    <name evidence="3" type="ORF">AFUS01_LOCUS24773</name>
</gene>
<dbReference type="PANTHER" id="PTHR11177">
    <property type="entry name" value="CHITINASE"/>
    <property type="match status" value="1"/>
</dbReference>
<dbReference type="AlphaFoldDB" id="A0A8J2PHN6"/>
<name>A0A8J2PHN6_9HEXA</name>
<keyword evidence="4" id="KW-1185">Reference proteome</keyword>
<dbReference type="OrthoDB" id="73875at2759"/>
<dbReference type="Pfam" id="PF00704">
    <property type="entry name" value="Glyco_hydro_18"/>
    <property type="match status" value="1"/>
</dbReference>
<comment type="caution">
    <text evidence="3">The sequence shown here is derived from an EMBL/GenBank/DDBJ whole genome shotgun (WGS) entry which is preliminary data.</text>
</comment>
<dbReference type="GO" id="GO:0004568">
    <property type="term" value="F:chitinase activity"/>
    <property type="evidence" value="ECO:0007669"/>
    <property type="project" value="TreeGrafter"/>
</dbReference>
<dbReference type="GO" id="GO:0005975">
    <property type="term" value="P:carbohydrate metabolic process"/>
    <property type="evidence" value="ECO:0007669"/>
    <property type="project" value="InterPro"/>
</dbReference>
<dbReference type="SMART" id="SM00636">
    <property type="entry name" value="Glyco_18"/>
    <property type="match status" value="1"/>
</dbReference>
<feature type="non-terminal residue" evidence="3">
    <location>
        <position position="1"/>
    </location>
</feature>
<feature type="domain" description="GH18" evidence="2">
    <location>
        <begin position="76"/>
        <end position="335"/>
    </location>
</feature>
<dbReference type="Proteomes" id="UP000708208">
    <property type="component" value="Unassembled WGS sequence"/>
</dbReference>
<proteinExistence type="predicted"/>
<dbReference type="InterPro" id="IPR001223">
    <property type="entry name" value="Glyco_hydro18_cat"/>
</dbReference>
<dbReference type="InterPro" id="IPR050314">
    <property type="entry name" value="Glycosyl_Hydrlase_18"/>
</dbReference>
<feature type="non-terminal residue" evidence="3">
    <location>
        <position position="335"/>
    </location>
</feature>
<dbReference type="PROSITE" id="PS51910">
    <property type="entry name" value="GH18_2"/>
    <property type="match status" value="1"/>
</dbReference>
<evidence type="ECO:0000313" key="4">
    <source>
        <dbReference type="Proteomes" id="UP000708208"/>
    </source>
</evidence>
<protein>
    <recommendedName>
        <fullName evidence="2">GH18 domain-containing protein</fullName>
    </recommendedName>
</protein>
<reference evidence="3" key="1">
    <citation type="submission" date="2021-06" db="EMBL/GenBank/DDBJ databases">
        <authorList>
            <person name="Hodson N. C."/>
            <person name="Mongue J. A."/>
            <person name="Jaron S. K."/>
        </authorList>
    </citation>
    <scope>NUCLEOTIDE SEQUENCE</scope>
</reference>
<dbReference type="GO" id="GO:0005576">
    <property type="term" value="C:extracellular region"/>
    <property type="evidence" value="ECO:0007669"/>
    <property type="project" value="TreeGrafter"/>
</dbReference>
<accession>A0A8J2PHN6</accession>
<dbReference type="PANTHER" id="PTHR11177:SF359">
    <property type="entry name" value="CHITINASE 10-RELATED"/>
    <property type="match status" value="1"/>
</dbReference>
<feature type="region of interest" description="Disordered" evidence="1">
    <location>
        <begin position="1"/>
        <end position="31"/>
    </location>
</feature>
<organism evidence="3 4">
    <name type="scientific">Allacma fusca</name>
    <dbReference type="NCBI Taxonomy" id="39272"/>
    <lineage>
        <taxon>Eukaryota</taxon>
        <taxon>Metazoa</taxon>
        <taxon>Ecdysozoa</taxon>
        <taxon>Arthropoda</taxon>
        <taxon>Hexapoda</taxon>
        <taxon>Collembola</taxon>
        <taxon>Symphypleona</taxon>
        <taxon>Sminthuridae</taxon>
        <taxon>Allacma</taxon>
    </lineage>
</organism>
<dbReference type="EMBL" id="CAJVCH010312426">
    <property type="protein sequence ID" value="CAG7786194.1"/>
    <property type="molecule type" value="Genomic_DNA"/>
</dbReference>